<dbReference type="AlphaFoldDB" id="G4RLA2"/>
<dbReference type="PaxDb" id="768679-TTX_1726"/>
<dbReference type="STRING" id="768679.TTX_1726"/>
<protein>
    <submittedName>
        <fullName evidence="1">Uncharacterized protein</fullName>
    </submittedName>
</protein>
<sequence length="346" mass="38854">MLNDAEGFERRYESLPDEISVDLGNGLSLEIRESVVKLGSSAVVGKVAIRDGEILVDERPLDLRLSLKCPVKVGGTYLCGEAIRRPRFIYKVLQGPGVSNVARLAELYATDELNKGNCLAYYVYLLARGRQPIWSIYYRGRPSVPRGPCEFIDRYLVSRGLREGQLYDPHMFSSLDVWIKAALGLVKFRDALELVERNWRGFSVAMRYGLYSALKWSLPLNRDAWMFLLGIYSALDPVPVPGGIAVDNSIVRALPYLVAKIAGAWLVLFSSAGHPYVAANFNVMSSGGRIRGYTALCERERCKIGDLYFNICTEQECAIVRTWDYEYRGAPRCSDLYTFIALTPCK</sequence>
<evidence type="ECO:0000313" key="2">
    <source>
        <dbReference type="Proteomes" id="UP000002654"/>
    </source>
</evidence>
<dbReference type="PATRIC" id="fig|768679.9.peg.1747"/>
<accession>G4RLA2</accession>
<keyword evidence="2" id="KW-1185">Reference proteome</keyword>
<reference evidence="1 2" key="1">
    <citation type="journal article" date="2011" name="PLoS ONE">
        <title>The complete genome sequence of Thermoproteus tenax: a physiologically versatile member of the Crenarchaeota.</title>
        <authorList>
            <person name="Siebers B."/>
            <person name="Zaparty M."/>
            <person name="Raddatz G."/>
            <person name="Tjaden B."/>
            <person name="Albers S.V."/>
            <person name="Bell S.D."/>
            <person name="Blombach F."/>
            <person name="Kletzin A."/>
            <person name="Kyrpides N."/>
            <person name="Lanz C."/>
            <person name="Plagens A."/>
            <person name="Rampp M."/>
            <person name="Rosinus A."/>
            <person name="von Jan M."/>
            <person name="Makarova K.S."/>
            <person name="Klenk H.P."/>
            <person name="Schuster S.C."/>
            <person name="Hensel R."/>
        </authorList>
    </citation>
    <scope>NUCLEOTIDE SEQUENCE [LARGE SCALE GENOMIC DNA]</scope>
    <source>
        <strain evidence="2">ATCC 35583 / DSM 2078 / JCM 9277 / NBRC 100435 / Kra 1</strain>
    </source>
</reference>
<dbReference type="EMBL" id="FN869859">
    <property type="protein sequence ID" value="CCC82347.1"/>
    <property type="molecule type" value="Genomic_DNA"/>
</dbReference>
<dbReference type="HOGENOM" id="CLU_848926_0_0_2"/>
<organism evidence="1 2">
    <name type="scientific">Thermoproteus tenax (strain ATCC 35583 / DSM 2078 / JCM 9277 / NBRC 100435 / Kra 1)</name>
    <dbReference type="NCBI Taxonomy" id="768679"/>
    <lineage>
        <taxon>Archaea</taxon>
        <taxon>Thermoproteota</taxon>
        <taxon>Thermoprotei</taxon>
        <taxon>Thermoproteales</taxon>
        <taxon>Thermoproteaceae</taxon>
        <taxon>Thermoproteus</taxon>
    </lineage>
</organism>
<evidence type="ECO:0000313" key="1">
    <source>
        <dbReference type="EMBL" id="CCC82347.1"/>
    </source>
</evidence>
<proteinExistence type="predicted"/>
<gene>
    <name evidence="1" type="ordered locus">TTX_1726</name>
</gene>
<dbReference type="RefSeq" id="WP_014127601.1">
    <property type="nucleotide sequence ID" value="NC_016070.1"/>
</dbReference>
<name>G4RLA2_THETK</name>
<dbReference type="eggNOG" id="arCOG05657">
    <property type="taxonomic scope" value="Archaea"/>
</dbReference>
<dbReference type="Proteomes" id="UP000002654">
    <property type="component" value="Chromosome"/>
</dbReference>
<dbReference type="GeneID" id="11262609"/>
<dbReference type="KEGG" id="ttn:TTX_1726"/>